<dbReference type="NCBIfam" id="TIGR00118">
    <property type="entry name" value="acolac_lg"/>
    <property type="match status" value="1"/>
</dbReference>
<name>A0A4S2H1K6_9PROT</name>
<keyword evidence="5 14" id="KW-0028">Amino-acid biosynthesis</keyword>
<evidence type="ECO:0000256" key="11">
    <source>
        <dbReference type="ARBA" id="ARBA00023052"/>
    </source>
</evidence>
<keyword evidence="12 14" id="KW-0100">Branched-chain amino acid biosynthesis</keyword>
<dbReference type="SUPFAM" id="SSF52518">
    <property type="entry name" value="Thiamin diphosphate-binding fold (THDP-binding)"/>
    <property type="match status" value="2"/>
</dbReference>
<evidence type="ECO:0000256" key="2">
    <source>
        <dbReference type="ARBA" id="ARBA00005025"/>
    </source>
</evidence>
<comment type="caution">
    <text evidence="18">The sequence shown here is derived from an EMBL/GenBank/DDBJ whole genome shotgun (WGS) entry which is preliminary data.</text>
</comment>
<dbReference type="Pfam" id="PF02775">
    <property type="entry name" value="TPP_enzyme_C"/>
    <property type="match status" value="1"/>
</dbReference>
<dbReference type="UniPathway" id="UPA00049">
    <property type="reaction ID" value="UER00059"/>
</dbReference>
<dbReference type="Pfam" id="PF00205">
    <property type="entry name" value="TPP_enzyme_M"/>
    <property type="match status" value="1"/>
</dbReference>
<keyword evidence="8 14" id="KW-0479">Metal-binding</keyword>
<evidence type="ECO:0000256" key="1">
    <source>
        <dbReference type="ARBA" id="ARBA00004974"/>
    </source>
</evidence>
<comment type="similarity">
    <text evidence="3 14">Belongs to the TPP enzyme family.</text>
</comment>
<comment type="pathway">
    <text evidence="2 14">Amino-acid biosynthesis; L-valine biosynthesis; L-valine from pyruvate: step 1/4.</text>
</comment>
<dbReference type="CDD" id="cd02015">
    <property type="entry name" value="TPP_AHAS"/>
    <property type="match status" value="1"/>
</dbReference>
<keyword evidence="10 14" id="KW-0460">Magnesium</keyword>
<dbReference type="GO" id="GO:0009099">
    <property type="term" value="P:L-valine biosynthetic process"/>
    <property type="evidence" value="ECO:0007669"/>
    <property type="project" value="UniProtKB-UniPathway"/>
</dbReference>
<feature type="domain" description="Thiamine pyrophosphate enzyme TPP-binding" evidence="16">
    <location>
        <begin position="392"/>
        <end position="540"/>
    </location>
</feature>
<keyword evidence="9" id="KW-0274">FAD</keyword>
<dbReference type="Pfam" id="PF02776">
    <property type="entry name" value="TPP_enzyme_N"/>
    <property type="match status" value="1"/>
</dbReference>
<dbReference type="UniPathway" id="UPA00047">
    <property type="reaction ID" value="UER00055"/>
</dbReference>
<dbReference type="Proteomes" id="UP000308054">
    <property type="component" value="Unassembled WGS sequence"/>
</dbReference>
<evidence type="ECO:0000259" key="17">
    <source>
        <dbReference type="Pfam" id="PF02776"/>
    </source>
</evidence>
<dbReference type="PANTHER" id="PTHR18968">
    <property type="entry name" value="THIAMINE PYROPHOSPHATE ENZYMES"/>
    <property type="match status" value="1"/>
</dbReference>
<feature type="domain" description="Thiamine pyrophosphate enzyme central" evidence="15">
    <location>
        <begin position="204"/>
        <end position="338"/>
    </location>
</feature>
<dbReference type="InterPro" id="IPR000399">
    <property type="entry name" value="TPP-bd_CS"/>
</dbReference>
<organism evidence="18 19">
    <name type="scientific">Marinicauda algicola</name>
    <dbReference type="NCBI Taxonomy" id="2029849"/>
    <lineage>
        <taxon>Bacteria</taxon>
        <taxon>Pseudomonadati</taxon>
        <taxon>Pseudomonadota</taxon>
        <taxon>Alphaproteobacteria</taxon>
        <taxon>Maricaulales</taxon>
        <taxon>Maricaulaceae</taxon>
        <taxon>Marinicauda</taxon>
    </lineage>
</organism>
<dbReference type="Gene3D" id="3.40.50.970">
    <property type="match status" value="2"/>
</dbReference>
<dbReference type="FunFam" id="3.40.50.1220:FF:000008">
    <property type="entry name" value="Acetolactate synthase"/>
    <property type="match status" value="1"/>
</dbReference>
<evidence type="ECO:0000313" key="18">
    <source>
        <dbReference type="EMBL" id="TGY89344.1"/>
    </source>
</evidence>
<dbReference type="OrthoDB" id="4494979at2"/>
<evidence type="ECO:0000259" key="15">
    <source>
        <dbReference type="Pfam" id="PF00205"/>
    </source>
</evidence>
<dbReference type="GO" id="GO:0030976">
    <property type="term" value="F:thiamine pyrophosphate binding"/>
    <property type="evidence" value="ECO:0007669"/>
    <property type="project" value="UniProtKB-UniRule"/>
</dbReference>
<evidence type="ECO:0000256" key="9">
    <source>
        <dbReference type="ARBA" id="ARBA00022827"/>
    </source>
</evidence>
<dbReference type="GO" id="GO:0050660">
    <property type="term" value="F:flavin adenine dinucleotide binding"/>
    <property type="evidence" value="ECO:0007669"/>
    <property type="project" value="InterPro"/>
</dbReference>
<accession>A0A4S2H1K6</accession>
<dbReference type="EC" id="2.2.1.6" evidence="4 14"/>
<evidence type="ECO:0000256" key="5">
    <source>
        <dbReference type="ARBA" id="ARBA00022605"/>
    </source>
</evidence>
<dbReference type="Gene3D" id="3.40.50.1220">
    <property type="entry name" value="TPP-binding domain"/>
    <property type="match status" value="1"/>
</dbReference>
<dbReference type="FunFam" id="3.40.50.970:FF:000016">
    <property type="entry name" value="Acetolactate synthase"/>
    <property type="match status" value="1"/>
</dbReference>
<dbReference type="InterPro" id="IPR012846">
    <property type="entry name" value="Acetolactate_synth_lsu"/>
</dbReference>
<reference evidence="18 19" key="1">
    <citation type="journal article" date="2017" name="Int. J. Syst. Evol. Microbiol.">
        <title>Marinicauda algicola sp. nov., isolated from a marine red alga Rhodosorus marinus.</title>
        <authorList>
            <person name="Jeong S.E."/>
            <person name="Jeon S.H."/>
            <person name="Chun B.H."/>
            <person name="Kim D.W."/>
            <person name="Jeon C.O."/>
        </authorList>
    </citation>
    <scope>NUCLEOTIDE SEQUENCE [LARGE SCALE GENOMIC DNA]</scope>
    <source>
        <strain evidence="18 19">JCM 31718</strain>
    </source>
</reference>
<feature type="domain" description="Thiamine pyrophosphate enzyme N-terminal TPP-binding" evidence="17">
    <location>
        <begin position="17"/>
        <end position="130"/>
    </location>
</feature>
<protein>
    <recommendedName>
        <fullName evidence="4 14">Acetolactate synthase</fullName>
        <ecNumber evidence="4 14">2.2.1.6</ecNumber>
    </recommendedName>
</protein>
<dbReference type="GO" id="GO:0000287">
    <property type="term" value="F:magnesium ion binding"/>
    <property type="evidence" value="ECO:0007669"/>
    <property type="project" value="UniProtKB-UniRule"/>
</dbReference>
<keyword evidence="6" id="KW-0285">Flavoprotein</keyword>
<evidence type="ECO:0000256" key="3">
    <source>
        <dbReference type="ARBA" id="ARBA00007812"/>
    </source>
</evidence>
<proteinExistence type="inferred from homology"/>
<dbReference type="FunFam" id="3.40.50.970:FF:000007">
    <property type="entry name" value="Acetolactate synthase"/>
    <property type="match status" value="1"/>
</dbReference>
<keyword evidence="19" id="KW-1185">Reference proteome</keyword>
<evidence type="ECO:0000256" key="8">
    <source>
        <dbReference type="ARBA" id="ARBA00022723"/>
    </source>
</evidence>
<comment type="cofactor">
    <cofactor evidence="14">
        <name>thiamine diphosphate</name>
        <dbReference type="ChEBI" id="CHEBI:58937"/>
    </cofactor>
    <text evidence="14">Binds 1 thiamine pyrophosphate per subunit.</text>
</comment>
<dbReference type="InterPro" id="IPR039368">
    <property type="entry name" value="AHAS_TPP"/>
</dbReference>
<evidence type="ECO:0000256" key="4">
    <source>
        <dbReference type="ARBA" id="ARBA00013145"/>
    </source>
</evidence>
<dbReference type="PANTHER" id="PTHR18968:SF142">
    <property type="entry name" value="ACETOLACTATE SYNTHASE"/>
    <property type="match status" value="1"/>
</dbReference>
<dbReference type="SUPFAM" id="SSF52467">
    <property type="entry name" value="DHS-like NAD/FAD-binding domain"/>
    <property type="match status" value="1"/>
</dbReference>
<evidence type="ECO:0000256" key="13">
    <source>
        <dbReference type="ARBA" id="ARBA00048670"/>
    </source>
</evidence>
<dbReference type="InterPro" id="IPR029061">
    <property type="entry name" value="THDP-binding"/>
</dbReference>
<dbReference type="RefSeq" id="WP_135995884.1">
    <property type="nucleotide sequence ID" value="NZ_CP071057.1"/>
</dbReference>
<comment type="cofactor">
    <cofactor evidence="14">
        <name>Mg(2+)</name>
        <dbReference type="ChEBI" id="CHEBI:18420"/>
    </cofactor>
    <text evidence="14">Binds 1 Mg(2+) ion per subunit.</text>
</comment>
<evidence type="ECO:0000256" key="14">
    <source>
        <dbReference type="RuleBase" id="RU003591"/>
    </source>
</evidence>
<dbReference type="GO" id="GO:0009097">
    <property type="term" value="P:isoleucine biosynthetic process"/>
    <property type="evidence" value="ECO:0007669"/>
    <property type="project" value="UniProtKB-UniPathway"/>
</dbReference>
<evidence type="ECO:0000256" key="12">
    <source>
        <dbReference type="ARBA" id="ARBA00023304"/>
    </source>
</evidence>
<comment type="catalytic activity">
    <reaction evidence="13 14">
        <text>2 pyruvate + H(+) = (2S)-2-acetolactate + CO2</text>
        <dbReference type="Rhea" id="RHEA:25249"/>
        <dbReference type="ChEBI" id="CHEBI:15361"/>
        <dbReference type="ChEBI" id="CHEBI:15378"/>
        <dbReference type="ChEBI" id="CHEBI:16526"/>
        <dbReference type="ChEBI" id="CHEBI:58476"/>
        <dbReference type="EC" id="2.2.1.6"/>
    </reaction>
</comment>
<evidence type="ECO:0000256" key="6">
    <source>
        <dbReference type="ARBA" id="ARBA00022630"/>
    </source>
</evidence>
<dbReference type="InterPro" id="IPR012000">
    <property type="entry name" value="Thiamin_PyroP_enz_cen_dom"/>
</dbReference>
<dbReference type="NCBIfam" id="NF006524">
    <property type="entry name" value="PRK08978.1"/>
    <property type="match status" value="1"/>
</dbReference>
<dbReference type="PROSITE" id="PS00187">
    <property type="entry name" value="TPP_ENZYMES"/>
    <property type="match status" value="1"/>
</dbReference>
<comment type="pathway">
    <text evidence="1 14">Amino-acid biosynthesis; L-isoleucine biosynthesis; L-isoleucine from 2-oxobutanoate: step 1/4.</text>
</comment>
<evidence type="ECO:0000256" key="7">
    <source>
        <dbReference type="ARBA" id="ARBA00022679"/>
    </source>
</evidence>
<sequence length="564" mass="59339">MTAFATAAQTGTAPAKTGARLVVEALEREGVRHVFGYPGGAIMPVYDALPGSSLQHILVRHEQAAAFAADAYARVTGEPGVCLATSGPGASNLITGIANAFMDCVPMVAITGQVPRSLMGTDAFQELDVFGLTLPIVKHSFLARSPEEIPGIFAEAFALAKSGRPGPVLIDLPKDVTQAEAALPPAGPPAVPESPAMPAAAALRAAEAMIEAAERPVLYIGGGIAIAGAEAQLRAFHARTGLPAVATLKGIGALATDTPGYLGMLGMHGTRAANLAVDGCDLLICAGARFDDRATGRLDSFASRANVIHIDGDPAEISKLRRADCALAGDVGAILEALHPARPDIDPWREQCAHNAGLHAMRYDAPGTGVFAPALLKALSERAGDDLIVSCDVGQHQMWVAQHCRFVRPQAHLTSAGLGAMGYGIPAGVGALFAEPDATVITVTGDGSVMMNIQELATLRRYRLPLKIVLLDNSQLGLVRQWQELFYEENFSEVDLYDNPDFAEIARAFGIEAFTLDRRADVPAAIERLLVTSGPILCHVRIDPRENVWPLVPPGKSNAEMMEA</sequence>
<keyword evidence="7 14" id="KW-0808">Transferase</keyword>
<dbReference type="InterPro" id="IPR045229">
    <property type="entry name" value="TPP_enz"/>
</dbReference>
<dbReference type="EMBL" id="SRXW01000002">
    <property type="protein sequence ID" value="TGY89344.1"/>
    <property type="molecule type" value="Genomic_DNA"/>
</dbReference>
<evidence type="ECO:0000259" key="16">
    <source>
        <dbReference type="Pfam" id="PF02775"/>
    </source>
</evidence>
<dbReference type="InterPro" id="IPR012001">
    <property type="entry name" value="Thiamin_PyroP_enz_TPP-bd_dom"/>
</dbReference>
<dbReference type="GO" id="GO:0005948">
    <property type="term" value="C:acetolactate synthase complex"/>
    <property type="evidence" value="ECO:0007669"/>
    <property type="project" value="UniProtKB-ARBA"/>
</dbReference>
<evidence type="ECO:0000256" key="10">
    <source>
        <dbReference type="ARBA" id="ARBA00022842"/>
    </source>
</evidence>
<dbReference type="GO" id="GO:0003984">
    <property type="term" value="F:acetolactate synthase activity"/>
    <property type="evidence" value="ECO:0007669"/>
    <property type="project" value="UniProtKB-EC"/>
</dbReference>
<dbReference type="AlphaFoldDB" id="A0A4S2H1K6"/>
<dbReference type="InterPro" id="IPR029035">
    <property type="entry name" value="DHS-like_NAD/FAD-binding_dom"/>
</dbReference>
<dbReference type="CDD" id="cd07035">
    <property type="entry name" value="TPP_PYR_POX_like"/>
    <property type="match status" value="1"/>
</dbReference>
<gene>
    <name evidence="18" type="ORF">E5163_09525</name>
</gene>
<evidence type="ECO:0000313" key="19">
    <source>
        <dbReference type="Proteomes" id="UP000308054"/>
    </source>
</evidence>
<dbReference type="InterPro" id="IPR011766">
    <property type="entry name" value="TPP_enzyme_TPP-bd"/>
</dbReference>
<keyword evidence="11 14" id="KW-0786">Thiamine pyrophosphate</keyword>